<keyword evidence="14 16" id="KW-0472">Membrane</keyword>
<evidence type="ECO:0000256" key="11">
    <source>
        <dbReference type="ARBA" id="ARBA00022840"/>
    </source>
</evidence>
<proteinExistence type="predicted"/>
<comment type="catalytic activity">
    <reaction evidence="1">
        <text>ATP + protein L-histidine = ADP + protein N-phospho-L-histidine.</text>
        <dbReference type="EC" id="2.7.13.3"/>
    </reaction>
</comment>
<evidence type="ECO:0000256" key="6">
    <source>
        <dbReference type="ARBA" id="ARBA00022553"/>
    </source>
</evidence>
<dbReference type="SUPFAM" id="SSF47384">
    <property type="entry name" value="Homodimeric domain of signal transducing histidine kinase"/>
    <property type="match status" value="1"/>
</dbReference>
<keyword evidence="6" id="KW-0597">Phosphoprotein</keyword>
<dbReference type="CDD" id="cd00082">
    <property type="entry name" value="HisKA"/>
    <property type="match status" value="1"/>
</dbReference>
<accession>D9SQJ7</accession>
<dbReference type="SMART" id="SM00388">
    <property type="entry name" value="HisKA"/>
    <property type="match status" value="1"/>
</dbReference>
<keyword evidence="7" id="KW-0808">Transferase</keyword>
<dbReference type="KEGG" id="ccb:Clocel_2490"/>
<organism evidence="19 20">
    <name type="scientific">Clostridium cellulovorans (strain ATCC 35296 / DSM 3052 / OCM 3 / 743B)</name>
    <dbReference type="NCBI Taxonomy" id="573061"/>
    <lineage>
        <taxon>Bacteria</taxon>
        <taxon>Bacillati</taxon>
        <taxon>Bacillota</taxon>
        <taxon>Clostridia</taxon>
        <taxon>Eubacteriales</taxon>
        <taxon>Clostridiaceae</taxon>
        <taxon>Clostridium</taxon>
    </lineage>
</organism>
<dbReference type="PROSITE" id="PS50109">
    <property type="entry name" value="HIS_KIN"/>
    <property type="match status" value="1"/>
</dbReference>
<dbReference type="GO" id="GO:0000155">
    <property type="term" value="F:phosphorelay sensor kinase activity"/>
    <property type="evidence" value="ECO:0007669"/>
    <property type="project" value="InterPro"/>
</dbReference>
<dbReference type="PANTHER" id="PTHR45528">
    <property type="entry name" value="SENSOR HISTIDINE KINASE CPXA"/>
    <property type="match status" value="1"/>
</dbReference>
<dbReference type="SMART" id="SM00387">
    <property type="entry name" value="HATPase_c"/>
    <property type="match status" value="1"/>
</dbReference>
<dbReference type="PROSITE" id="PS50885">
    <property type="entry name" value="HAMP"/>
    <property type="match status" value="1"/>
</dbReference>
<dbReference type="HOGENOM" id="CLU_000445_89_6_9"/>
<evidence type="ECO:0000256" key="16">
    <source>
        <dbReference type="SAM" id="Phobius"/>
    </source>
</evidence>
<dbReference type="PRINTS" id="PR00344">
    <property type="entry name" value="BCTRLSENSOR"/>
</dbReference>
<dbReference type="PANTHER" id="PTHR45528:SF8">
    <property type="entry name" value="HISTIDINE KINASE"/>
    <property type="match status" value="1"/>
</dbReference>
<keyword evidence="8 16" id="KW-0812">Transmembrane</keyword>
<keyword evidence="13" id="KW-0902">Two-component regulatory system</keyword>
<feature type="transmembrane region" description="Helical" evidence="16">
    <location>
        <begin position="195"/>
        <end position="218"/>
    </location>
</feature>
<dbReference type="RefSeq" id="WP_010075445.1">
    <property type="nucleotide sequence ID" value="NC_014393.1"/>
</dbReference>
<evidence type="ECO:0000256" key="13">
    <source>
        <dbReference type="ARBA" id="ARBA00023012"/>
    </source>
</evidence>
<dbReference type="InterPro" id="IPR036890">
    <property type="entry name" value="HATPase_C_sf"/>
</dbReference>
<feature type="transmembrane region" description="Helical" evidence="16">
    <location>
        <begin position="35"/>
        <end position="57"/>
    </location>
</feature>
<feature type="domain" description="Histidine kinase" evidence="17">
    <location>
        <begin position="287"/>
        <end position="503"/>
    </location>
</feature>
<feature type="domain" description="HAMP" evidence="18">
    <location>
        <begin position="226"/>
        <end position="272"/>
    </location>
</feature>
<keyword evidence="12 16" id="KW-1133">Transmembrane helix</keyword>
<evidence type="ECO:0000259" key="18">
    <source>
        <dbReference type="PROSITE" id="PS50885"/>
    </source>
</evidence>
<evidence type="ECO:0000256" key="10">
    <source>
        <dbReference type="ARBA" id="ARBA00022777"/>
    </source>
</evidence>
<dbReference type="GO" id="GO:0005886">
    <property type="term" value="C:plasma membrane"/>
    <property type="evidence" value="ECO:0007669"/>
    <property type="project" value="UniProtKB-SubCell"/>
</dbReference>
<dbReference type="CDD" id="cd06225">
    <property type="entry name" value="HAMP"/>
    <property type="match status" value="1"/>
</dbReference>
<evidence type="ECO:0000256" key="15">
    <source>
        <dbReference type="SAM" id="Coils"/>
    </source>
</evidence>
<gene>
    <name evidence="19" type="ordered locus">Clocel_2490</name>
</gene>
<keyword evidence="5" id="KW-1003">Cell membrane</keyword>
<keyword evidence="20" id="KW-1185">Reference proteome</keyword>
<evidence type="ECO:0000313" key="20">
    <source>
        <dbReference type="Proteomes" id="UP000002730"/>
    </source>
</evidence>
<dbReference type="InterPro" id="IPR003594">
    <property type="entry name" value="HATPase_dom"/>
</dbReference>
<dbReference type="InterPro" id="IPR003661">
    <property type="entry name" value="HisK_dim/P_dom"/>
</dbReference>
<dbReference type="InterPro" id="IPR050398">
    <property type="entry name" value="HssS/ArlS-like"/>
</dbReference>
<dbReference type="AlphaFoldDB" id="D9SQJ7"/>
<dbReference type="InterPro" id="IPR004358">
    <property type="entry name" value="Sig_transdc_His_kin-like_C"/>
</dbReference>
<evidence type="ECO:0000256" key="4">
    <source>
        <dbReference type="ARBA" id="ARBA00012438"/>
    </source>
</evidence>
<dbReference type="Gene3D" id="6.10.340.10">
    <property type="match status" value="1"/>
</dbReference>
<comment type="subcellular location">
    <subcellularLocation>
        <location evidence="3">Cell membrane</location>
    </subcellularLocation>
    <subcellularLocation>
        <location evidence="2">Membrane</location>
        <topology evidence="2">Multi-pass membrane protein</topology>
    </subcellularLocation>
</comment>
<evidence type="ECO:0000256" key="7">
    <source>
        <dbReference type="ARBA" id="ARBA00022679"/>
    </source>
</evidence>
<dbReference type="Proteomes" id="UP000002730">
    <property type="component" value="Chromosome"/>
</dbReference>
<keyword evidence="10 19" id="KW-0418">Kinase</keyword>
<dbReference type="EC" id="2.7.13.3" evidence="4"/>
<dbReference type="Gene3D" id="3.30.565.10">
    <property type="entry name" value="Histidine kinase-like ATPase, C-terminal domain"/>
    <property type="match status" value="1"/>
</dbReference>
<dbReference type="Pfam" id="PF00512">
    <property type="entry name" value="HisKA"/>
    <property type="match status" value="1"/>
</dbReference>
<dbReference type="SUPFAM" id="SSF158472">
    <property type="entry name" value="HAMP domain-like"/>
    <property type="match status" value="1"/>
</dbReference>
<dbReference type="FunFam" id="1.10.287.130:FF:000008">
    <property type="entry name" value="Two-component sensor histidine kinase"/>
    <property type="match status" value="1"/>
</dbReference>
<dbReference type="OrthoDB" id="9792991at2"/>
<evidence type="ECO:0000256" key="8">
    <source>
        <dbReference type="ARBA" id="ARBA00022692"/>
    </source>
</evidence>
<dbReference type="InterPro" id="IPR003660">
    <property type="entry name" value="HAMP_dom"/>
</dbReference>
<dbReference type="Pfam" id="PF02518">
    <property type="entry name" value="HATPase_c"/>
    <property type="match status" value="1"/>
</dbReference>
<evidence type="ECO:0000256" key="9">
    <source>
        <dbReference type="ARBA" id="ARBA00022741"/>
    </source>
</evidence>
<dbReference type="SMART" id="SM00304">
    <property type="entry name" value="HAMP"/>
    <property type="match status" value="1"/>
</dbReference>
<dbReference type="InterPro" id="IPR005467">
    <property type="entry name" value="His_kinase_dom"/>
</dbReference>
<sequence>MKNNISEVIGRILYIPAKVYNYILDKFGKSIRLEIILVFIICIFTAATAGKLVDLAFRLSSIQVKEEQRNIINRLNDPAVTIAREFEDKKLSIKDNVQVEHLLQSQKTDKGYEVMIVSTEGKILYCTNNNITKKEISITALVRGFFPDTMQLGIHEEERHGKEFTSFYPISFIDEEAYIVVNNKVSKKHIISDSYITNSQIISVTTMFLVFISTFILLTNKKMTYLQYVSAGLLEISKGNLDYKIKKIGEDEIALLANNINYMAEELKKQIENERNAEKIKNELITNVSHDLRTPLTSIRGYLEVIRTMKNYDQEQLEQYISIVYNKSENLGNLIDDLFEYTKLVNNQIAVQYQEIDLNQLISQLMEELVPVCEENNLTMTRNNINDKILINLDPDKIVRIFENLLINAIKYSLKPSEIRINIINNNDLVQVSISNQCSYISEEELQRLFERFYRIDKDRSSSTGGSGLGLAIAKSLVTMQGGSIDVKYESGYIYFIVSFKII</sequence>
<evidence type="ECO:0000256" key="1">
    <source>
        <dbReference type="ARBA" id="ARBA00000085"/>
    </source>
</evidence>
<dbReference type="EMBL" id="CP002160">
    <property type="protein sequence ID" value="ADL52203.1"/>
    <property type="molecule type" value="Genomic_DNA"/>
</dbReference>
<evidence type="ECO:0000256" key="5">
    <source>
        <dbReference type="ARBA" id="ARBA00022475"/>
    </source>
</evidence>
<dbReference type="GO" id="GO:0005524">
    <property type="term" value="F:ATP binding"/>
    <property type="evidence" value="ECO:0007669"/>
    <property type="project" value="UniProtKB-KW"/>
</dbReference>
<dbReference type="SUPFAM" id="SSF55874">
    <property type="entry name" value="ATPase domain of HSP90 chaperone/DNA topoisomerase II/histidine kinase"/>
    <property type="match status" value="1"/>
</dbReference>
<evidence type="ECO:0000256" key="3">
    <source>
        <dbReference type="ARBA" id="ARBA00004236"/>
    </source>
</evidence>
<keyword evidence="11" id="KW-0067">ATP-binding</keyword>
<dbReference type="STRING" id="573061.Clocel_2490"/>
<evidence type="ECO:0000256" key="14">
    <source>
        <dbReference type="ARBA" id="ARBA00023136"/>
    </source>
</evidence>
<name>D9SQJ7_CLOC7</name>
<dbReference type="Pfam" id="PF00672">
    <property type="entry name" value="HAMP"/>
    <property type="match status" value="1"/>
</dbReference>
<dbReference type="InterPro" id="IPR036097">
    <property type="entry name" value="HisK_dim/P_sf"/>
</dbReference>
<feature type="coiled-coil region" evidence="15">
    <location>
        <begin position="257"/>
        <end position="284"/>
    </location>
</feature>
<reference evidence="19 20" key="1">
    <citation type="submission" date="2010-08" db="EMBL/GenBank/DDBJ databases">
        <title>Complete sequence of Clostridium cellulovorans 743B.</title>
        <authorList>
            <consortium name="US DOE Joint Genome Institute"/>
            <person name="Lucas S."/>
            <person name="Copeland A."/>
            <person name="Lapidus A."/>
            <person name="Cheng J.-F."/>
            <person name="Bruce D."/>
            <person name="Goodwin L."/>
            <person name="Pitluck S."/>
            <person name="Chertkov O."/>
            <person name="Detter J.C."/>
            <person name="Han C."/>
            <person name="Tapia R."/>
            <person name="Land M."/>
            <person name="Hauser L."/>
            <person name="Chang Y.-J."/>
            <person name="Jeffries C."/>
            <person name="Kyrpides N."/>
            <person name="Ivanova N."/>
            <person name="Mikhailova N."/>
            <person name="Hemme C.L."/>
            <person name="Woyke T."/>
        </authorList>
    </citation>
    <scope>NUCLEOTIDE SEQUENCE [LARGE SCALE GENOMIC DNA]</scope>
    <source>
        <strain evidence="20">ATCC 35296 / DSM 3052 / OCM 3 / 743B</strain>
    </source>
</reference>
<evidence type="ECO:0000256" key="12">
    <source>
        <dbReference type="ARBA" id="ARBA00022989"/>
    </source>
</evidence>
<evidence type="ECO:0000313" key="19">
    <source>
        <dbReference type="EMBL" id="ADL52203.1"/>
    </source>
</evidence>
<keyword evidence="15" id="KW-0175">Coiled coil</keyword>
<dbReference type="eggNOG" id="COG5002">
    <property type="taxonomic scope" value="Bacteria"/>
</dbReference>
<evidence type="ECO:0000256" key="2">
    <source>
        <dbReference type="ARBA" id="ARBA00004141"/>
    </source>
</evidence>
<protein>
    <recommendedName>
        <fullName evidence="4">histidine kinase</fullName>
        <ecNumber evidence="4">2.7.13.3</ecNumber>
    </recommendedName>
</protein>
<evidence type="ECO:0000259" key="17">
    <source>
        <dbReference type="PROSITE" id="PS50109"/>
    </source>
</evidence>
<dbReference type="Gene3D" id="1.10.287.130">
    <property type="match status" value="1"/>
</dbReference>
<keyword evidence="9" id="KW-0547">Nucleotide-binding</keyword>
<dbReference type="FunFam" id="3.30.565.10:FF:000013">
    <property type="entry name" value="Two-component sensor histidine kinase"/>
    <property type="match status" value="1"/>
</dbReference>